<reference evidence="2 3" key="1">
    <citation type="submission" date="2018-05" db="EMBL/GenBank/DDBJ databases">
        <title>Streptomyces venezuelae.</title>
        <authorList>
            <person name="Kim W."/>
            <person name="Lee N."/>
            <person name="Cho B.-K."/>
        </authorList>
    </citation>
    <scope>NUCLEOTIDE SEQUENCE [LARGE SCALE GENOMIC DNA]</scope>
    <source>
        <strain evidence="2 3">ATCC 14585</strain>
    </source>
</reference>
<organism evidence="2 3">
    <name type="scientific">Streptomyces venezuelae</name>
    <dbReference type="NCBI Taxonomy" id="54571"/>
    <lineage>
        <taxon>Bacteria</taxon>
        <taxon>Bacillati</taxon>
        <taxon>Actinomycetota</taxon>
        <taxon>Actinomycetes</taxon>
        <taxon>Kitasatosporales</taxon>
        <taxon>Streptomycetaceae</taxon>
        <taxon>Streptomyces</taxon>
    </lineage>
</organism>
<dbReference type="Pfam" id="PF00561">
    <property type="entry name" value="Abhydrolase_1"/>
    <property type="match status" value="1"/>
</dbReference>
<dbReference type="InterPro" id="IPR029058">
    <property type="entry name" value="AB_hydrolase_fold"/>
</dbReference>
<dbReference type="SUPFAM" id="SSF53474">
    <property type="entry name" value="alpha/beta-Hydrolases"/>
    <property type="match status" value="1"/>
</dbReference>
<dbReference type="InterPro" id="IPR000073">
    <property type="entry name" value="AB_hydrolase_1"/>
</dbReference>
<evidence type="ECO:0000259" key="1">
    <source>
        <dbReference type="Pfam" id="PF00561"/>
    </source>
</evidence>
<dbReference type="GO" id="GO:0016787">
    <property type="term" value="F:hydrolase activity"/>
    <property type="evidence" value="ECO:0007669"/>
    <property type="project" value="UniProtKB-KW"/>
</dbReference>
<dbReference type="Proteomes" id="UP000324015">
    <property type="component" value="Chromosome"/>
</dbReference>
<sequence length="305" mass="32929">MSQVQVHEQYVEVAPGVRVWTERRGAPDAPALLLVMGAQASGLGWPEPLVEALAAHHHVIRYDHRDTGRSDRPFDENPYAVTDLARDPIAVLDALGVERAHIVGLSLGGMLCQLVLADHPERVLSATLMGTCALSETPYVRPDGVRVPVAELPGIAPEILEMWSRPVEDHGREAELDRRVEHWRLLSGDQLPFDAAYFRDLERGIIDHAGRYLESSAHALADSSGMVRTAELAANRVPVLVVSATAEPVFPVPHPQHIAQVVAGARLVEIPGMGHALPPAVHGSLVKAILEHTAGDAVEGVRAGR</sequence>
<dbReference type="AlphaFoldDB" id="A0A5P2CP09"/>
<protein>
    <submittedName>
        <fullName evidence="2">Alpha/beta hydrolase</fullName>
    </submittedName>
</protein>
<dbReference type="InterPro" id="IPR050471">
    <property type="entry name" value="AB_hydrolase"/>
</dbReference>
<proteinExistence type="predicted"/>
<feature type="domain" description="AB hydrolase-1" evidence="1">
    <location>
        <begin position="30"/>
        <end position="276"/>
    </location>
</feature>
<accession>A0A5P2CP09</accession>
<dbReference type="RefSeq" id="WP_150186401.1">
    <property type="nucleotide sequence ID" value="NZ_CP029191.1"/>
</dbReference>
<dbReference type="PANTHER" id="PTHR43433">
    <property type="entry name" value="HYDROLASE, ALPHA/BETA FOLD FAMILY PROTEIN"/>
    <property type="match status" value="1"/>
</dbReference>
<gene>
    <name evidence="2" type="ORF">DEJ49_26320</name>
</gene>
<evidence type="ECO:0000313" key="2">
    <source>
        <dbReference type="EMBL" id="QES44040.1"/>
    </source>
</evidence>
<name>A0A5P2CP09_STRVZ</name>
<keyword evidence="2" id="KW-0378">Hydrolase</keyword>
<dbReference type="EMBL" id="CP029191">
    <property type="protein sequence ID" value="QES44040.1"/>
    <property type="molecule type" value="Genomic_DNA"/>
</dbReference>
<evidence type="ECO:0000313" key="3">
    <source>
        <dbReference type="Proteomes" id="UP000324015"/>
    </source>
</evidence>
<dbReference type="Gene3D" id="3.40.50.1820">
    <property type="entry name" value="alpha/beta hydrolase"/>
    <property type="match status" value="1"/>
</dbReference>
<dbReference type="PANTHER" id="PTHR43433:SF5">
    <property type="entry name" value="AB HYDROLASE-1 DOMAIN-CONTAINING PROTEIN"/>
    <property type="match status" value="1"/>
</dbReference>